<keyword evidence="2" id="KW-1185">Reference proteome</keyword>
<protein>
    <recommendedName>
        <fullName evidence="3">DUF3365 domain-containing protein</fullName>
    </recommendedName>
</protein>
<dbReference type="AlphaFoldDB" id="A0A4Q2ULW0"/>
<name>A0A4Q2ULW0_9BACT</name>
<evidence type="ECO:0000313" key="1">
    <source>
        <dbReference type="EMBL" id="RYC68495.1"/>
    </source>
</evidence>
<dbReference type="RefSeq" id="WP_129603278.1">
    <property type="nucleotide sequence ID" value="NZ_SBLB01000005.1"/>
</dbReference>
<organism evidence="1 2">
    <name type="scientific">Spirosoma sordidisoli</name>
    <dbReference type="NCBI Taxonomy" id="2502893"/>
    <lineage>
        <taxon>Bacteria</taxon>
        <taxon>Pseudomonadati</taxon>
        <taxon>Bacteroidota</taxon>
        <taxon>Cytophagia</taxon>
        <taxon>Cytophagales</taxon>
        <taxon>Cytophagaceae</taxon>
        <taxon>Spirosoma</taxon>
    </lineage>
</organism>
<evidence type="ECO:0000313" key="2">
    <source>
        <dbReference type="Proteomes" id="UP000290407"/>
    </source>
</evidence>
<gene>
    <name evidence="1" type="ORF">EQG79_19265</name>
</gene>
<evidence type="ECO:0008006" key="3">
    <source>
        <dbReference type="Google" id="ProtNLM"/>
    </source>
</evidence>
<dbReference type="EMBL" id="SBLB01000005">
    <property type="protein sequence ID" value="RYC68495.1"/>
    <property type="molecule type" value="Genomic_DNA"/>
</dbReference>
<sequence length="196" mass="22135">MNVPHLLTSLFLLSSLSACDPERVKYTNELKQEMADKKIKRITNADMVETVNVFGERISTVVQKELATELQKATQPAARASLCQLTNLPRTRAIEERYGVTISLLSAADVQNKRLNPKEREVLDAYLYNAEQKLPQISNIQKVADTLFIYNAAVPTENIICQTCFGGQKTPLAVWRIAFPKREVIRRSSATVKKKR</sequence>
<comment type="caution">
    <text evidence="1">The sequence shown here is derived from an EMBL/GenBank/DDBJ whole genome shotgun (WGS) entry which is preliminary data.</text>
</comment>
<accession>A0A4Q2ULW0</accession>
<proteinExistence type="predicted"/>
<dbReference type="Proteomes" id="UP000290407">
    <property type="component" value="Unassembled WGS sequence"/>
</dbReference>
<reference evidence="1 2" key="1">
    <citation type="submission" date="2019-01" db="EMBL/GenBank/DDBJ databases">
        <title>Spirosoma flava sp. nov., a propanil-degrading bacterium isolated from herbicide-contaminated soil.</title>
        <authorList>
            <person name="Zhang L."/>
            <person name="Jiang J.-D."/>
        </authorList>
    </citation>
    <scope>NUCLEOTIDE SEQUENCE [LARGE SCALE GENOMIC DNA]</scope>
    <source>
        <strain evidence="1 2">TY50</strain>
    </source>
</reference>